<reference evidence="1" key="1">
    <citation type="journal article" date="2023" name="Plant J.">
        <title>Genome sequences and population genomics provide insights into the demographic history, inbreeding, and mutation load of two 'living fossil' tree species of Dipteronia.</title>
        <authorList>
            <person name="Feng Y."/>
            <person name="Comes H.P."/>
            <person name="Chen J."/>
            <person name="Zhu S."/>
            <person name="Lu R."/>
            <person name="Zhang X."/>
            <person name="Li P."/>
            <person name="Qiu J."/>
            <person name="Olsen K.M."/>
            <person name="Qiu Y."/>
        </authorList>
    </citation>
    <scope>NUCLEOTIDE SEQUENCE</scope>
    <source>
        <strain evidence="1">NBL</strain>
    </source>
</reference>
<dbReference type="EMBL" id="JANJYJ010000007">
    <property type="protein sequence ID" value="KAK3199348.1"/>
    <property type="molecule type" value="Genomic_DNA"/>
</dbReference>
<dbReference type="Proteomes" id="UP001281410">
    <property type="component" value="Unassembled WGS sequence"/>
</dbReference>
<comment type="caution">
    <text evidence="1">The sequence shown here is derived from an EMBL/GenBank/DDBJ whole genome shotgun (WGS) entry which is preliminary data.</text>
</comment>
<protein>
    <recommendedName>
        <fullName evidence="3">Reverse transcriptase zinc-binding domain-containing protein</fullName>
    </recommendedName>
</protein>
<keyword evidence="2" id="KW-1185">Reference proteome</keyword>
<accession>A0AAE0A1Z4</accession>
<evidence type="ECO:0000313" key="2">
    <source>
        <dbReference type="Proteomes" id="UP001281410"/>
    </source>
</evidence>
<evidence type="ECO:0008006" key="3">
    <source>
        <dbReference type="Google" id="ProtNLM"/>
    </source>
</evidence>
<gene>
    <name evidence="1" type="ORF">Dsin_022763</name>
</gene>
<name>A0AAE0A1Z4_9ROSI</name>
<dbReference type="AlphaFoldDB" id="A0AAE0A1Z4"/>
<sequence>MRREDLVLVRHLKTETCGWNEQLINHIFLEHDASTILSILVRCSITDDSLCWHYTEDEEFTVKSSVKVGSMLSQMPSNSIPKASGAWWKNIWNVCVPAKVRILIWMPAVIGVQPRLILLAGRFIHTVLLVWGW</sequence>
<organism evidence="1 2">
    <name type="scientific">Dipteronia sinensis</name>
    <dbReference type="NCBI Taxonomy" id="43782"/>
    <lineage>
        <taxon>Eukaryota</taxon>
        <taxon>Viridiplantae</taxon>
        <taxon>Streptophyta</taxon>
        <taxon>Embryophyta</taxon>
        <taxon>Tracheophyta</taxon>
        <taxon>Spermatophyta</taxon>
        <taxon>Magnoliopsida</taxon>
        <taxon>eudicotyledons</taxon>
        <taxon>Gunneridae</taxon>
        <taxon>Pentapetalae</taxon>
        <taxon>rosids</taxon>
        <taxon>malvids</taxon>
        <taxon>Sapindales</taxon>
        <taxon>Sapindaceae</taxon>
        <taxon>Hippocastanoideae</taxon>
        <taxon>Acereae</taxon>
        <taxon>Dipteronia</taxon>
    </lineage>
</organism>
<evidence type="ECO:0000313" key="1">
    <source>
        <dbReference type="EMBL" id="KAK3199348.1"/>
    </source>
</evidence>
<proteinExistence type="predicted"/>